<evidence type="ECO:0000313" key="2">
    <source>
        <dbReference type="Proteomes" id="UP000067711"/>
    </source>
</evidence>
<dbReference type="Proteomes" id="UP000067711">
    <property type="component" value="Chromosome 2"/>
</dbReference>
<accession>A0A1B4FUH3</accession>
<organism evidence="1 2">
    <name type="scientific">Burkholderia mayonis</name>
    <dbReference type="NCBI Taxonomy" id="1385591"/>
    <lineage>
        <taxon>Bacteria</taxon>
        <taxon>Pseudomonadati</taxon>
        <taxon>Pseudomonadota</taxon>
        <taxon>Betaproteobacteria</taxon>
        <taxon>Burkholderiales</taxon>
        <taxon>Burkholderiaceae</taxon>
        <taxon>Burkholderia</taxon>
        <taxon>pseudomallei group</taxon>
    </lineage>
</organism>
<evidence type="ECO:0000313" key="1">
    <source>
        <dbReference type="EMBL" id="AOJ07358.1"/>
    </source>
</evidence>
<proteinExistence type="predicted"/>
<gene>
    <name evidence="1" type="ORF">WS71_08605</name>
</gene>
<dbReference type="AlphaFoldDB" id="A0A1B4FUH3"/>
<evidence type="ECO:0008006" key="3">
    <source>
        <dbReference type="Google" id="ProtNLM"/>
    </source>
</evidence>
<reference evidence="1 2" key="1">
    <citation type="submission" date="2015-12" db="EMBL/GenBank/DDBJ databases">
        <title>Diversity of Burkholderia near neighbor genomes.</title>
        <authorList>
            <person name="Sahl J."/>
            <person name="Wagner D."/>
            <person name="Keim P."/>
        </authorList>
    </citation>
    <scope>NUCLEOTIDE SEQUENCE [LARGE SCALE GENOMIC DNA]</scope>
    <source>
        <strain evidence="1 2">BDU8</strain>
    </source>
</reference>
<dbReference type="EMBL" id="CP013388">
    <property type="protein sequence ID" value="AOJ07358.1"/>
    <property type="molecule type" value="Genomic_DNA"/>
</dbReference>
<sequence length="72" mass="7624">MRVPRTAAPQMPKGAVELSLGDDVFRREVGLVERNAGATPAAAAEFANCVALAARAQGRHLVERRGGRRKAA</sequence>
<name>A0A1B4FUH3_9BURK</name>
<protein>
    <recommendedName>
        <fullName evidence="3">LysR family transcriptional regulator</fullName>
    </recommendedName>
</protein>